<protein>
    <submittedName>
        <fullName evidence="1">Uncharacterized protein</fullName>
    </submittedName>
</protein>
<keyword evidence="2" id="KW-1185">Reference proteome</keyword>
<comment type="caution">
    <text evidence="1">The sequence shown here is derived from an EMBL/GenBank/DDBJ whole genome shotgun (WGS) entry which is preliminary data.</text>
</comment>
<accession>A0A2S7EPC2</accession>
<name>A0A2S7EPC2_9XANT</name>
<sequence length="102" mass="10398">MVRIDLRPTADIACGDHACDAGQLAAIAVRRPGAGHPEVVLSGIHARCGGCTVTHEVNRPTPNCAGGHGSLLQSASWNACIRLFSAMASAIASASQSLVPPE</sequence>
<evidence type="ECO:0000313" key="2">
    <source>
        <dbReference type="Proteomes" id="UP000239939"/>
    </source>
</evidence>
<reference evidence="2" key="1">
    <citation type="submission" date="2016-08" db="EMBL/GenBank/DDBJ databases">
        <authorList>
            <person name="Merda D."/>
            <person name="Briand M."/>
            <person name="Taghouti G."/>
            <person name="Carrere S."/>
            <person name="Gouzy J."/>
            <person name="Portier P."/>
            <person name="Jacques M.-A."/>
            <person name="Fischer-Le Saux M."/>
        </authorList>
    </citation>
    <scope>NUCLEOTIDE SEQUENCE [LARGE SCALE GENOMIC DNA]</scope>
    <source>
        <strain evidence="2">CFBP1817</strain>
    </source>
</reference>
<proteinExistence type="predicted"/>
<dbReference type="Proteomes" id="UP000239939">
    <property type="component" value="Unassembled WGS sequence"/>
</dbReference>
<dbReference type="EMBL" id="MDEJ01000052">
    <property type="protein sequence ID" value="PPU94095.1"/>
    <property type="molecule type" value="Genomic_DNA"/>
</dbReference>
<evidence type="ECO:0000313" key="1">
    <source>
        <dbReference type="EMBL" id="PPU94095.1"/>
    </source>
</evidence>
<dbReference type="AlphaFoldDB" id="A0A2S7EPC2"/>
<gene>
    <name evidence="1" type="ORF">XpopCFBP1817_10205</name>
</gene>
<organism evidence="1 2">
    <name type="scientific">Xanthomonas populi</name>
    <dbReference type="NCBI Taxonomy" id="53414"/>
    <lineage>
        <taxon>Bacteria</taxon>
        <taxon>Pseudomonadati</taxon>
        <taxon>Pseudomonadota</taxon>
        <taxon>Gammaproteobacteria</taxon>
        <taxon>Lysobacterales</taxon>
        <taxon>Lysobacteraceae</taxon>
        <taxon>Xanthomonas</taxon>
    </lineage>
</organism>